<feature type="domain" description="DNA polymerase III beta sliding clamp central" evidence="12">
    <location>
        <begin position="128"/>
        <end position="241"/>
    </location>
</feature>
<accession>A0A369KFW2</accession>
<name>A0A369KFW2_9BACT</name>
<comment type="subcellular location">
    <subcellularLocation>
        <location evidence="1 10">Cytoplasm</location>
    </subcellularLocation>
</comment>
<evidence type="ECO:0000259" key="13">
    <source>
        <dbReference type="Pfam" id="PF02768"/>
    </source>
</evidence>
<keyword evidence="9" id="KW-0238">DNA-binding</keyword>
<dbReference type="PANTHER" id="PTHR30478">
    <property type="entry name" value="DNA POLYMERASE III SUBUNIT BETA"/>
    <property type="match status" value="1"/>
</dbReference>
<dbReference type="AlphaFoldDB" id="A0A369KFW2"/>
<dbReference type="InterPro" id="IPR022635">
    <property type="entry name" value="DNA_polIII_beta_C"/>
</dbReference>
<keyword evidence="5 10" id="KW-0808">Transferase</keyword>
<keyword evidence="4 10" id="KW-0963">Cytoplasm</keyword>
<evidence type="ECO:0000313" key="14">
    <source>
        <dbReference type="EMBL" id="RDB31595.1"/>
    </source>
</evidence>
<dbReference type="Gene3D" id="3.70.10.10">
    <property type="match status" value="1"/>
</dbReference>
<dbReference type="SMART" id="SM00480">
    <property type="entry name" value="POL3Bc"/>
    <property type="match status" value="1"/>
</dbReference>
<evidence type="ECO:0000259" key="11">
    <source>
        <dbReference type="Pfam" id="PF00712"/>
    </source>
</evidence>
<sequence length="366" mass="41208">MKFIVAKEDLLKAIASIQNVIAPKPTMPLLSNFLLEAQDQLVLTATDLTVGLCRVLPAQISERGGTTLPARRFFQLIREISSPHLELTTSHSHITEISTDRAHFKLHGMSREEYPVLPSFEGAISFELPQGLIRELFFKTSFAVARDVSRPILTGLLLQIEDQVLTVVGTDGKRLAKMETAHATLPKESKKWVLPIKGVEEMNRLLKDNDDPTRIQLMQDKIAMETDSARVVSRLLSGDYPHFASVIPTQETIKVLLEKEEFISILRQISLFVTESHLAVRFSFSSGQLTLSAAHAEIGEGCISMPVHYEGPLFEISFNPSYVLDALRHCHDEHVWFSLNDPYTPGVIQDSSHVLYVFMPMRHQRQ</sequence>
<dbReference type="InterPro" id="IPR001001">
    <property type="entry name" value="DNA_polIII_beta"/>
</dbReference>
<comment type="function">
    <text evidence="10">Confers DNA tethering and processivity to DNA polymerases and other proteins. Acts as a clamp, forming a ring around DNA (a reaction catalyzed by the clamp-loading complex) which diffuses in an ATP-independent manner freely and bidirectionally along dsDNA. Initially characterized for its ability to contact the catalytic subunit of DNA polymerase III (Pol III), a complex, multichain enzyme responsible for most of the replicative synthesis in bacteria; Pol III exhibits 3'-5' exonuclease proofreading activity. The beta chain is required for initiation of replication as well as for processivity of DNA replication.</text>
</comment>
<dbReference type="GO" id="GO:0008408">
    <property type="term" value="F:3'-5' exonuclease activity"/>
    <property type="evidence" value="ECO:0007669"/>
    <property type="project" value="InterPro"/>
</dbReference>
<dbReference type="Pfam" id="PF02768">
    <property type="entry name" value="DNA_pol3_beta_3"/>
    <property type="match status" value="1"/>
</dbReference>
<dbReference type="InterPro" id="IPR022634">
    <property type="entry name" value="DNA_polIII_beta_N"/>
</dbReference>
<dbReference type="GO" id="GO:0006271">
    <property type="term" value="P:DNA strand elongation involved in DNA replication"/>
    <property type="evidence" value="ECO:0007669"/>
    <property type="project" value="TreeGrafter"/>
</dbReference>
<dbReference type="Pfam" id="PF02767">
    <property type="entry name" value="DNA_pol3_beta_2"/>
    <property type="match status" value="1"/>
</dbReference>
<proteinExistence type="inferred from homology"/>
<reference evidence="14 15" key="1">
    <citation type="submission" date="2018-07" db="EMBL/GenBank/DDBJ databases">
        <title>Comparative genomics of the Candidatus Parilichlamydiaceae reveals evidence of convergent evolution and genome reduction in the phylum Chlamydiae.</title>
        <authorList>
            <person name="Taylor-Brown A."/>
            <person name="Polkinghorne A."/>
        </authorList>
    </citation>
    <scope>NUCLEOTIDE SEQUENCE [LARGE SCALE GENOMIC DNA]</scope>
    <source>
        <strain evidence="14 15">Hat2</strain>
    </source>
</reference>
<dbReference type="GO" id="GO:0009360">
    <property type="term" value="C:DNA polymerase III complex"/>
    <property type="evidence" value="ECO:0007669"/>
    <property type="project" value="InterPro"/>
</dbReference>
<dbReference type="EMBL" id="QQBG01000011">
    <property type="protein sequence ID" value="RDB31595.1"/>
    <property type="molecule type" value="Genomic_DNA"/>
</dbReference>
<feature type="domain" description="DNA polymerase III beta sliding clamp N-terminal" evidence="11">
    <location>
        <begin position="1"/>
        <end position="118"/>
    </location>
</feature>
<evidence type="ECO:0000256" key="2">
    <source>
        <dbReference type="ARBA" id="ARBA00010752"/>
    </source>
</evidence>
<keyword evidence="7 10" id="KW-0235">DNA replication</keyword>
<dbReference type="Pfam" id="PF00712">
    <property type="entry name" value="DNA_pol3_beta"/>
    <property type="match status" value="1"/>
</dbReference>
<dbReference type="GO" id="GO:0005737">
    <property type="term" value="C:cytoplasm"/>
    <property type="evidence" value="ECO:0007669"/>
    <property type="project" value="UniProtKB-SubCell"/>
</dbReference>
<dbReference type="GO" id="GO:0003887">
    <property type="term" value="F:DNA-directed DNA polymerase activity"/>
    <property type="evidence" value="ECO:0007669"/>
    <property type="project" value="UniProtKB-UniRule"/>
</dbReference>
<dbReference type="Proteomes" id="UP000253816">
    <property type="component" value="Unassembled WGS sequence"/>
</dbReference>
<organism evidence="14 15">
    <name type="scientific">Candidatus Similichlamydia laticola</name>
    <dbReference type="NCBI Taxonomy" id="2170265"/>
    <lineage>
        <taxon>Bacteria</taxon>
        <taxon>Pseudomonadati</taxon>
        <taxon>Chlamydiota</taxon>
        <taxon>Chlamydiia</taxon>
        <taxon>Parachlamydiales</taxon>
        <taxon>Candidatus Parilichlamydiaceae</taxon>
        <taxon>Candidatus Similichlamydia</taxon>
    </lineage>
</organism>
<comment type="caution">
    <text evidence="14">The sequence shown here is derived from an EMBL/GenBank/DDBJ whole genome shotgun (WGS) entry which is preliminary data.</text>
</comment>
<keyword evidence="6 10" id="KW-0548">Nucleotidyltransferase</keyword>
<keyword evidence="15" id="KW-1185">Reference proteome</keyword>
<dbReference type="RefSeq" id="WP_181860299.1">
    <property type="nucleotide sequence ID" value="NZ_QQBG01000011.1"/>
</dbReference>
<dbReference type="InterPro" id="IPR022637">
    <property type="entry name" value="DNA_polIII_beta_cen"/>
</dbReference>
<evidence type="ECO:0000256" key="4">
    <source>
        <dbReference type="ARBA" id="ARBA00022490"/>
    </source>
</evidence>
<dbReference type="Gene3D" id="3.10.150.10">
    <property type="entry name" value="DNA Polymerase III, subunit A, domain 2"/>
    <property type="match status" value="1"/>
</dbReference>
<dbReference type="SUPFAM" id="SSF55979">
    <property type="entry name" value="DNA clamp"/>
    <property type="match status" value="3"/>
</dbReference>
<dbReference type="PANTHER" id="PTHR30478:SF0">
    <property type="entry name" value="BETA SLIDING CLAMP"/>
    <property type="match status" value="1"/>
</dbReference>
<evidence type="ECO:0000256" key="5">
    <source>
        <dbReference type="ARBA" id="ARBA00022679"/>
    </source>
</evidence>
<evidence type="ECO:0000256" key="1">
    <source>
        <dbReference type="ARBA" id="ARBA00004496"/>
    </source>
</evidence>
<protein>
    <recommendedName>
        <fullName evidence="3 10">Beta sliding clamp</fullName>
    </recommendedName>
</protein>
<dbReference type="CDD" id="cd00140">
    <property type="entry name" value="beta_clamp"/>
    <property type="match status" value="1"/>
</dbReference>
<evidence type="ECO:0000256" key="3">
    <source>
        <dbReference type="ARBA" id="ARBA00021035"/>
    </source>
</evidence>
<feature type="domain" description="DNA polymerase III beta sliding clamp C-terminal" evidence="13">
    <location>
        <begin position="245"/>
        <end position="362"/>
    </location>
</feature>
<dbReference type="InterPro" id="IPR046938">
    <property type="entry name" value="DNA_clamp_sf"/>
</dbReference>
<gene>
    <name evidence="14" type="ORF">HAT2_00298</name>
</gene>
<evidence type="ECO:0000256" key="9">
    <source>
        <dbReference type="ARBA" id="ARBA00023125"/>
    </source>
</evidence>
<evidence type="ECO:0000256" key="8">
    <source>
        <dbReference type="ARBA" id="ARBA00022932"/>
    </source>
</evidence>
<dbReference type="PIRSF" id="PIRSF000804">
    <property type="entry name" value="DNA_pol_III_b"/>
    <property type="match status" value="1"/>
</dbReference>
<dbReference type="GO" id="GO:0003677">
    <property type="term" value="F:DNA binding"/>
    <property type="evidence" value="ECO:0007669"/>
    <property type="project" value="UniProtKB-UniRule"/>
</dbReference>
<evidence type="ECO:0000259" key="12">
    <source>
        <dbReference type="Pfam" id="PF02767"/>
    </source>
</evidence>
<keyword evidence="8 10" id="KW-0239">DNA-directed DNA polymerase</keyword>
<evidence type="ECO:0000256" key="6">
    <source>
        <dbReference type="ARBA" id="ARBA00022695"/>
    </source>
</evidence>
<dbReference type="NCBIfam" id="TIGR00663">
    <property type="entry name" value="dnan"/>
    <property type="match status" value="1"/>
</dbReference>
<comment type="similarity">
    <text evidence="2 10">Belongs to the beta sliding clamp family.</text>
</comment>
<comment type="subunit">
    <text evidence="10">Forms a ring-shaped head-to-tail homodimer around DNA.</text>
</comment>
<evidence type="ECO:0000313" key="15">
    <source>
        <dbReference type="Proteomes" id="UP000253816"/>
    </source>
</evidence>
<evidence type="ECO:0000256" key="10">
    <source>
        <dbReference type="PIRNR" id="PIRNR000804"/>
    </source>
</evidence>
<evidence type="ECO:0000256" key="7">
    <source>
        <dbReference type="ARBA" id="ARBA00022705"/>
    </source>
</evidence>